<name>A0A7J3VSQ4_CALS0</name>
<reference evidence="1" key="1">
    <citation type="journal article" date="2020" name="mSystems">
        <title>Genome- and Community-Level Interaction Insights into Carbon Utilization and Element Cycling Functions of Hydrothermarchaeota in Hydrothermal Sediment.</title>
        <authorList>
            <person name="Zhou Z."/>
            <person name="Liu Y."/>
            <person name="Xu W."/>
            <person name="Pan J."/>
            <person name="Luo Z.H."/>
            <person name="Li M."/>
        </authorList>
    </citation>
    <scope>NUCLEOTIDE SEQUENCE [LARGE SCALE GENOMIC DNA]</scope>
    <source>
        <strain evidence="1">SpSt-1074</strain>
    </source>
</reference>
<dbReference type="AlphaFoldDB" id="A0A7J3VSQ4"/>
<comment type="caution">
    <text evidence="1">The sequence shown here is derived from an EMBL/GenBank/DDBJ whole genome shotgun (WGS) entry which is preliminary data.</text>
</comment>
<dbReference type="EMBL" id="DRXH01000097">
    <property type="protein sequence ID" value="HHM44231.1"/>
    <property type="molecule type" value="Genomic_DNA"/>
</dbReference>
<organism evidence="1">
    <name type="scientific">Caldiarchaeum subterraneum</name>
    <dbReference type="NCBI Taxonomy" id="311458"/>
    <lineage>
        <taxon>Archaea</taxon>
        <taxon>Nitrososphaerota</taxon>
        <taxon>Candidatus Caldarchaeales</taxon>
        <taxon>Candidatus Caldarchaeaceae</taxon>
        <taxon>Candidatus Caldarchaeum</taxon>
    </lineage>
</organism>
<sequence length="87" mass="9766">MKILLRLESEIPPTLTKYGKVRIPPAALPLLTGGRRTMSVRFGEERLVLKIDRYGRTTLPANVASEGRGKSRMVIELRNGEATLEFQ</sequence>
<accession>A0A7J3VSQ4</accession>
<gene>
    <name evidence="1" type="ORF">ENM31_02900</name>
</gene>
<evidence type="ECO:0000313" key="1">
    <source>
        <dbReference type="EMBL" id="HHM44231.1"/>
    </source>
</evidence>
<protein>
    <submittedName>
        <fullName evidence="1">Uncharacterized protein</fullName>
    </submittedName>
</protein>
<proteinExistence type="predicted"/>